<feature type="region of interest" description="Disordered" evidence="2">
    <location>
        <begin position="396"/>
        <end position="417"/>
    </location>
</feature>
<keyword evidence="1" id="KW-0175">Coiled coil</keyword>
<dbReference type="OrthoDB" id="2680071at2759"/>
<evidence type="ECO:0000256" key="2">
    <source>
        <dbReference type="SAM" id="MobiDB-lite"/>
    </source>
</evidence>
<organism evidence="3 4">
    <name type="scientific">Suillus placidus</name>
    <dbReference type="NCBI Taxonomy" id="48579"/>
    <lineage>
        <taxon>Eukaryota</taxon>
        <taxon>Fungi</taxon>
        <taxon>Dikarya</taxon>
        <taxon>Basidiomycota</taxon>
        <taxon>Agaricomycotina</taxon>
        <taxon>Agaricomycetes</taxon>
        <taxon>Agaricomycetidae</taxon>
        <taxon>Boletales</taxon>
        <taxon>Suillineae</taxon>
        <taxon>Suillaceae</taxon>
        <taxon>Suillus</taxon>
    </lineage>
</organism>
<dbReference type="AlphaFoldDB" id="A0A9P6ZH62"/>
<evidence type="ECO:0000313" key="3">
    <source>
        <dbReference type="EMBL" id="KAG1766015.1"/>
    </source>
</evidence>
<dbReference type="Proteomes" id="UP000714275">
    <property type="component" value="Unassembled WGS sequence"/>
</dbReference>
<dbReference type="EMBL" id="JABBWD010000100">
    <property type="protein sequence ID" value="KAG1766015.1"/>
    <property type="molecule type" value="Genomic_DNA"/>
</dbReference>
<proteinExistence type="predicted"/>
<evidence type="ECO:0000256" key="1">
    <source>
        <dbReference type="SAM" id="Coils"/>
    </source>
</evidence>
<comment type="caution">
    <text evidence="3">The sequence shown here is derived from an EMBL/GenBank/DDBJ whole genome shotgun (WGS) entry which is preliminary data.</text>
</comment>
<sequence length="720" mass="77992">MVSTRPSTASKRVAQVVIDAQQKRHTSAQVQEDNARLQQEKQAQEVKTHKSIAKVAAIQDKIAVEEKKAAAAAGIGLPASQAKATAPRRDVAATQEALDEVGDSGEANMQKKRKRVQKTTHRDAVDVIRATAVSGDLDPDLDNSGITAALSSRALDADPKGIAGIDLKAYKGTVSVWAHGIKNPKTSSAVSLLRSEANPTSASGISTPSQFTKVTTISSATAPPKTPNNSDAGNDNVQIVGSLLDEDNEPERLAAHALIKKWPGSLRTVMGAADVIEVDDDSLSTPPPPPPSQYRFSITRAVDVIEVDDDSLSTPPPPPPLQYRFSVTNSFSPIEGGMLDASMDDDDDNNKSNSEDLMFIDSVEASPIAGSKRVTLQTNVDIFDDLDVPPTKRIKQEVSVDTSRMKATTGEKKTANGEVSRTKYKNSDLPASCQDGNAWRGLLIPTIAHAAGGDNIHPWLIEDDTLIFILTKAWKVVYAGKPTLVNCSIAPGDAVYYVAKQRLSEWRSGFGSAAVMMITSLMAVSPIYESEDSRIGFANFWLEDNRFLFGDVDSDDKRSTFVLQTFAAHLNYTQGRVPVPELNSEELVLRTALSLAVAAVKRALDLLATREMTFEIKSTTSKGKKKPSRKGKAPAAEVKWTAVIGENESFSEPLWGYDTRMFLTAINRVPADKMNAIVELAQQYMKAMTRAGRSKTDGVPGEDLQSEEFDEQYADLLAFR</sequence>
<reference evidence="3" key="1">
    <citation type="journal article" date="2020" name="New Phytol.">
        <title>Comparative genomics reveals dynamic genome evolution in host specialist ectomycorrhizal fungi.</title>
        <authorList>
            <person name="Lofgren L.A."/>
            <person name="Nguyen N.H."/>
            <person name="Vilgalys R."/>
            <person name="Ruytinx J."/>
            <person name="Liao H.L."/>
            <person name="Branco S."/>
            <person name="Kuo A."/>
            <person name="LaButti K."/>
            <person name="Lipzen A."/>
            <person name="Andreopoulos W."/>
            <person name="Pangilinan J."/>
            <person name="Riley R."/>
            <person name="Hundley H."/>
            <person name="Na H."/>
            <person name="Barry K."/>
            <person name="Grigoriev I.V."/>
            <person name="Stajich J.E."/>
            <person name="Kennedy P.G."/>
        </authorList>
    </citation>
    <scope>NUCLEOTIDE SEQUENCE</scope>
    <source>
        <strain evidence="3">DOB743</strain>
    </source>
</reference>
<keyword evidence="4" id="KW-1185">Reference proteome</keyword>
<gene>
    <name evidence="3" type="ORF">EV702DRAFT_1050807</name>
</gene>
<name>A0A9P6ZH62_9AGAM</name>
<protein>
    <submittedName>
        <fullName evidence="3">Uncharacterized protein</fullName>
    </submittedName>
</protein>
<evidence type="ECO:0000313" key="4">
    <source>
        <dbReference type="Proteomes" id="UP000714275"/>
    </source>
</evidence>
<feature type="coiled-coil region" evidence="1">
    <location>
        <begin position="20"/>
        <end position="47"/>
    </location>
</feature>
<accession>A0A9P6ZH62</accession>